<evidence type="ECO:0000256" key="1">
    <source>
        <dbReference type="ARBA" id="ARBA00022553"/>
    </source>
</evidence>
<dbReference type="SMART" id="SM00233">
    <property type="entry name" value="PH"/>
    <property type="match status" value="1"/>
</dbReference>
<dbReference type="InterPro" id="IPR052233">
    <property type="entry name" value="Rho-type_GEFs"/>
</dbReference>
<dbReference type="InterPro" id="IPR001180">
    <property type="entry name" value="CNH_dom"/>
</dbReference>
<organism evidence="6 7">
    <name type="scientific">Phycomyces blakesleeanus (strain ATCC 8743b / DSM 1359 / FGSC 10004 / NBRC 33097 / NRRL 1555)</name>
    <dbReference type="NCBI Taxonomy" id="763407"/>
    <lineage>
        <taxon>Eukaryota</taxon>
        <taxon>Fungi</taxon>
        <taxon>Fungi incertae sedis</taxon>
        <taxon>Mucoromycota</taxon>
        <taxon>Mucoromycotina</taxon>
        <taxon>Mucoromycetes</taxon>
        <taxon>Mucorales</taxon>
        <taxon>Phycomycetaceae</taxon>
        <taxon>Phycomyces</taxon>
    </lineage>
</organism>
<dbReference type="InterPro" id="IPR035899">
    <property type="entry name" value="DBL_dom_sf"/>
</dbReference>
<dbReference type="AlphaFoldDB" id="A0A162YCJ9"/>
<dbReference type="SMART" id="SM00036">
    <property type="entry name" value="CNH"/>
    <property type="match status" value="1"/>
</dbReference>
<dbReference type="InterPro" id="IPR001849">
    <property type="entry name" value="PH_domain"/>
</dbReference>
<evidence type="ECO:0000259" key="4">
    <source>
        <dbReference type="PROSITE" id="PS50010"/>
    </source>
</evidence>
<dbReference type="InParanoid" id="A0A162YCJ9"/>
<feature type="compositionally biased region" description="Basic and acidic residues" evidence="3">
    <location>
        <begin position="412"/>
        <end position="430"/>
    </location>
</feature>
<dbReference type="InterPro" id="IPR041675">
    <property type="entry name" value="PH_5"/>
</dbReference>
<feature type="compositionally biased region" description="Low complexity" evidence="3">
    <location>
        <begin position="154"/>
        <end position="164"/>
    </location>
</feature>
<proteinExistence type="predicted"/>
<evidence type="ECO:0000256" key="2">
    <source>
        <dbReference type="ARBA" id="ARBA00022658"/>
    </source>
</evidence>
<dbReference type="OrthoDB" id="2272012at2759"/>
<keyword evidence="2" id="KW-0344">Guanine-nucleotide releasing factor</keyword>
<name>A0A162YCJ9_PHYB8</name>
<accession>A0A162YCJ9</accession>
<feature type="domain" description="CNH" evidence="5">
    <location>
        <begin position="849"/>
        <end position="1154"/>
    </location>
</feature>
<dbReference type="Gene3D" id="2.30.29.30">
    <property type="entry name" value="Pleckstrin-homology domain (PH domain)/Phosphotyrosine-binding domain (PTB)"/>
    <property type="match status" value="1"/>
</dbReference>
<keyword evidence="7" id="KW-1185">Reference proteome</keyword>
<dbReference type="EMBL" id="KV440972">
    <property type="protein sequence ID" value="OAD79775.1"/>
    <property type="molecule type" value="Genomic_DNA"/>
</dbReference>
<evidence type="ECO:0000259" key="5">
    <source>
        <dbReference type="PROSITE" id="PS50219"/>
    </source>
</evidence>
<protein>
    <recommendedName>
        <fullName evidence="8">DH domain-containing protein</fullName>
    </recommendedName>
</protein>
<dbReference type="Pfam" id="PF00780">
    <property type="entry name" value="CNH"/>
    <property type="match status" value="1"/>
</dbReference>
<feature type="compositionally biased region" description="Basic and acidic residues" evidence="3">
    <location>
        <begin position="133"/>
        <end position="143"/>
    </location>
</feature>
<evidence type="ECO:0000313" key="6">
    <source>
        <dbReference type="EMBL" id="OAD79775.1"/>
    </source>
</evidence>
<dbReference type="PANTHER" id="PTHR46572">
    <property type="entry name" value="RHO1 GDP-GTP EXCHANGE PROTEIN 1-RELATED"/>
    <property type="match status" value="1"/>
</dbReference>
<dbReference type="STRING" id="763407.A0A162YCJ9"/>
<dbReference type="RefSeq" id="XP_018297815.1">
    <property type="nucleotide sequence ID" value="XM_018438125.1"/>
</dbReference>
<feature type="region of interest" description="Disordered" evidence="3">
    <location>
        <begin position="412"/>
        <end position="431"/>
    </location>
</feature>
<dbReference type="SUPFAM" id="SSF50729">
    <property type="entry name" value="PH domain-like"/>
    <property type="match status" value="1"/>
</dbReference>
<reference evidence="7" key="1">
    <citation type="submission" date="2015-06" db="EMBL/GenBank/DDBJ databases">
        <title>Expansion of signal transduction pathways in fungi by whole-genome duplication.</title>
        <authorList>
            <consortium name="DOE Joint Genome Institute"/>
            <person name="Corrochano L.M."/>
            <person name="Kuo A."/>
            <person name="Marcet-Houben M."/>
            <person name="Polaino S."/>
            <person name="Salamov A."/>
            <person name="Villalobos J.M."/>
            <person name="Alvarez M.I."/>
            <person name="Avalos J."/>
            <person name="Benito E.P."/>
            <person name="Benoit I."/>
            <person name="Burger G."/>
            <person name="Camino L.P."/>
            <person name="Canovas D."/>
            <person name="Cerda-Olmedo E."/>
            <person name="Cheng J.-F."/>
            <person name="Dominguez A."/>
            <person name="Elias M."/>
            <person name="Eslava A.P."/>
            <person name="Glaser F."/>
            <person name="Grimwood J."/>
            <person name="Gutierrez G."/>
            <person name="Heitman J."/>
            <person name="Henrissat B."/>
            <person name="Iturriaga E.A."/>
            <person name="Lang B.F."/>
            <person name="Lavin J.L."/>
            <person name="Lee S."/>
            <person name="Li W."/>
            <person name="Lindquist E."/>
            <person name="Lopez-Garcia S."/>
            <person name="Luque E.M."/>
            <person name="Marcos A.T."/>
            <person name="Martin J."/>
            <person name="McCluskey K."/>
            <person name="Medina H.R."/>
            <person name="Miralles-Duran A."/>
            <person name="Miyazaki A."/>
            <person name="Munoz-Torres E."/>
            <person name="Oguiza J.A."/>
            <person name="Ohm R."/>
            <person name="Olmedo M."/>
            <person name="Orejas M."/>
            <person name="Ortiz-Castellanos L."/>
            <person name="Pisabarro A.G."/>
            <person name="Rodriguez-Romero J."/>
            <person name="Ruiz-Herrera J."/>
            <person name="Ruiz-Vazquez R."/>
            <person name="Sanz C."/>
            <person name="Schackwitz W."/>
            <person name="Schmutz J."/>
            <person name="Shahriari M."/>
            <person name="Shelest E."/>
            <person name="Silva-Franco F."/>
            <person name="Soanes D."/>
            <person name="Syed K."/>
            <person name="Tagua V.G."/>
            <person name="Talbot N.J."/>
            <person name="Thon M."/>
            <person name="De vries R.P."/>
            <person name="Wiebenga A."/>
            <person name="Yadav J.S."/>
            <person name="Braun E.L."/>
            <person name="Baker S."/>
            <person name="Garre V."/>
            <person name="Horwitz B."/>
            <person name="Torres-Martinez S."/>
            <person name="Idnurm A."/>
            <person name="Herrera-Estrella A."/>
            <person name="Gabaldon T."/>
            <person name="Grigoriev I.V."/>
        </authorList>
    </citation>
    <scope>NUCLEOTIDE SEQUENCE [LARGE SCALE GENOMIC DNA]</scope>
    <source>
        <strain evidence="7">NRRL 1555(-)</strain>
    </source>
</reference>
<dbReference type="InterPro" id="IPR000219">
    <property type="entry name" value="DH_dom"/>
</dbReference>
<dbReference type="GO" id="GO:0005085">
    <property type="term" value="F:guanyl-nucleotide exchange factor activity"/>
    <property type="evidence" value="ECO:0007669"/>
    <property type="project" value="UniProtKB-KW"/>
</dbReference>
<keyword evidence="1" id="KW-0597">Phosphoprotein</keyword>
<dbReference type="VEuPathDB" id="FungiDB:PHYBLDRAFT_179248"/>
<sequence>MIPQHSKPVSEPPGSPALEALYQDLDSFINELAGELPDSLDHCNKKMTLNFDESSELDSIAKYVKDSEQSDSWCSDHDDTVYTRSSITDSMQESIEPKPKPLKSTSEETSWRKPSIQLERESSETDDDGYESEEYRWTPHLKNDNSSTFRSDNSLSPPISPSLLGITQPRSFTLASRETEQSGTSSQSLSQVRKFTRKIGTPQTGIFTTRSSSLNRQASESSVRSGGFLPSLRSNHKGFTTPTSPLAMNVRMGTYEPLLSGNETSIQMTFPHYAFFSELGENFVSKVISLTETRRIFSSTEYPNSFTGAEAVFIIRILLPTGLPEGLYSKVARALMHIRPPLIIPLAYSEKSQRRNTLYNSSSEVYDLVEETIQQGIPQGIYTPLTPCYTNTCLPGQGGCYSYSCPNRDIDMSDTSDKSEKSGGLKRRDSAASSKASSYDATLSRAWSATVAKEVLQSTPSAEIGRQEAIHEIIYTEEDYLYAQPLRIAPCIAEDYREEFCDNVFNNYLELLDLHTKLYQDLRDHQSLCQSQDNSGFVDRVGDIFLRHLPGFMALYSRYGPHVVLAEYAIKKETQDNILFQNFIQNTERKEECRKLPFRHFIILPVTRLQRYPLLVGAILKKTPEDHPDKKDLLECSNMLKAIANKMDSETANTKMTLRIYQINDHIRYKTGEPHDLQLTKKGRKLLYEGILTRRSHMVVESTELRVFLFDHMLLMTRERKGNDGEDEYQISKRPIPMELLHVQEATEGFSIGLRSMASTYPNATSPGLNLGTSFGSHFPILIHHLGRLGGDHLMYAESAEARMKWKHKIVEAKIAMEKANSDREVFTIRSLRDASFIGSTGIGSGANHGKVTCSVPFLGATGFQMIAVGTVSGIWMGMEGDTNDMQQVLSLQDVCQIAVLEEEHILMVLADKTLIAYSLGALDPKSPHKTNEKPNQKVAQHISYFNAGVCNNRTLVIAMKKRGTDSHFKAFEPTCGDLRNPSNAKYLTTKTGFFSKAPSWFKIYKEFYIGTDSFAVHFLKARVVVVCSRGFEIIDLEKLNLNRNLPDLNNPAFEFVQIRGEDVRPLAMFRCKDHYLLCYNEFAFRVDNHGSFIEENYSCLTWEGDPQAVAFCYPYVVGFDSRFVEVRDVITGELVQTLAGEHMRCLQFSSDALTPIIHGCMVHPFKPDYQYIFQLQAKFAPTL</sequence>
<feature type="domain" description="DH" evidence="4">
    <location>
        <begin position="465"/>
        <end position="650"/>
    </location>
</feature>
<dbReference type="Gene3D" id="1.20.900.10">
    <property type="entry name" value="Dbl homology (DH) domain"/>
    <property type="match status" value="1"/>
</dbReference>
<dbReference type="SUPFAM" id="SSF48065">
    <property type="entry name" value="DBL homology domain (DH-domain)"/>
    <property type="match status" value="1"/>
</dbReference>
<gene>
    <name evidence="6" type="ORF">PHYBLDRAFT_179248</name>
</gene>
<feature type="compositionally biased region" description="Basic and acidic residues" evidence="3">
    <location>
        <begin position="95"/>
        <end position="111"/>
    </location>
</feature>
<dbReference type="GeneID" id="28999031"/>
<dbReference type="SMART" id="SM00325">
    <property type="entry name" value="RhoGEF"/>
    <property type="match status" value="1"/>
</dbReference>
<dbReference type="Proteomes" id="UP000077315">
    <property type="component" value="Unassembled WGS sequence"/>
</dbReference>
<dbReference type="Pfam" id="PF00621">
    <property type="entry name" value="RhoGEF"/>
    <property type="match status" value="1"/>
</dbReference>
<evidence type="ECO:0000256" key="3">
    <source>
        <dbReference type="SAM" id="MobiDB-lite"/>
    </source>
</evidence>
<dbReference type="InterPro" id="IPR011993">
    <property type="entry name" value="PH-like_dom_sf"/>
</dbReference>
<feature type="region of interest" description="Disordered" evidence="3">
    <location>
        <begin position="85"/>
        <end position="165"/>
    </location>
</feature>
<dbReference type="CDD" id="cd00160">
    <property type="entry name" value="RhoGEF"/>
    <property type="match status" value="1"/>
</dbReference>
<evidence type="ECO:0008006" key="8">
    <source>
        <dbReference type="Google" id="ProtNLM"/>
    </source>
</evidence>
<feature type="compositionally biased region" description="Polar residues" evidence="3">
    <location>
        <begin position="144"/>
        <end position="153"/>
    </location>
</feature>
<dbReference type="PANTHER" id="PTHR46572:SF1">
    <property type="entry name" value="RHO1 GUANINE NUCLEOTIDE EXCHANGE FACTOR TUS1"/>
    <property type="match status" value="1"/>
</dbReference>
<evidence type="ECO:0000313" key="7">
    <source>
        <dbReference type="Proteomes" id="UP000077315"/>
    </source>
</evidence>
<dbReference type="Pfam" id="PF15405">
    <property type="entry name" value="PH_5"/>
    <property type="match status" value="1"/>
</dbReference>
<dbReference type="PROSITE" id="PS50010">
    <property type="entry name" value="DH_2"/>
    <property type="match status" value="1"/>
</dbReference>
<dbReference type="PROSITE" id="PS50219">
    <property type="entry name" value="CNH"/>
    <property type="match status" value="1"/>
</dbReference>